<dbReference type="PIRSF" id="PIRSF006470">
    <property type="entry name" value="DctB"/>
    <property type="match status" value="1"/>
</dbReference>
<dbReference type="NCBIfam" id="NF037995">
    <property type="entry name" value="TRAP_S1"/>
    <property type="match status" value="1"/>
</dbReference>
<name>A0ABU0C3P6_9BRAD</name>
<dbReference type="Pfam" id="PF03480">
    <property type="entry name" value="DctP"/>
    <property type="match status" value="1"/>
</dbReference>
<dbReference type="InterPro" id="IPR038404">
    <property type="entry name" value="TRAP_DctP_sf"/>
</dbReference>
<keyword evidence="6" id="KW-1185">Reference proteome</keyword>
<comment type="similarity">
    <text evidence="1">Belongs to the bacterial solute-binding protein 7 family.</text>
</comment>
<feature type="signal peptide" evidence="4">
    <location>
        <begin position="1"/>
        <end position="21"/>
    </location>
</feature>
<dbReference type="PANTHER" id="PTHR33376">
    <property type="match status" value="1"/>
</dbReference>
<evidence type="ECO:0000313" key="5">
    <source>
        <dbReference type="EMBL" id="MDQ0325125.1"/>
    </source>
</evidence>
<gene>
    <name evidence="5" type="ORF">J2R99_000974</name>
</gene>
<dbReference type="EMBL" id="JAUSUK010000001">
    <property type="protein sequence ID" value="MDQ0325125.1"/>
    <property type="molecule type" value="Genomic_DNA"/>
</dbReference>
<organism evidence="5 6">
    <name type="scientific">Rhodopseudomonas julia</name>
    <dbReference type="NCBI Taxonomy" id="200617"/>
    <lineage>
        <taxon>Bacteria</taxon>
        <taxon>Pseudomonadati</taxon>
        <taxon>Pseudomonadota</taxon>
        <taxon>Alphaproteobacteria</taxon>
        <taxon>Hyphomicrobiales</taxon>
        <taxon>Nitrobacteraceae</taxon>
        <taxon>Rhodopseudomonas</taxon>
    </lineage>
</organism>
<evidence type="ECO:0000256" key="3">
    <source>
        <dbReference type="ARBA" id="ARBA00022729"/>
    </source>
</evidence>
<dbReference type="Proteomes" id="UP001230253">
    <property type="component" value="Unassembled WGS sequence"/>
</dbReference>
<sequence length="333" mass="36350">MMKTTILTALAMSLLASTAMAQSECQSGETLVKYSHVSAPTGNPKGEMATALAKRVNEEMDGQLCIQVYPSSQLYNDDEVMEALAIGDIQLASPDIGKLGAYTAKLDVFNLPFLFEDTDAVSRFTHSETGDELLKSMTDNGFVGLAYVYNGLRAFSANKPLIEPSDLNGLKIRATTSDVSIAMIKALGANPQPLAWSEAFGALQTGVVDGQENTWSNIYTGKLYEVQDGVTETNHQFLTYILVTSQDFLDSLDDDVREKFLSIVGEVSDEYNEKATAINEESKERIQEAGVTVRTLSPEQRQKWVDAVKPVWEEFEDGIGKDVIEAAVASNKS</sequence>
<accession>A0ABU0C3P6</accession>
<protein>
    <submittedName>
        <fullName evidence="5">C4-dicarboxylate-binding protein DctP</fullName>
    </submittedName>
</protein>
<dbReference type="RefSeq" id="WP_307153349.1">
    <property type="nucleotide sequence ID" value="NZ_JAUSUK010000001.1"/>
</dbReference>
<dbReference type="PANTHER" id="PTHR33376:SF7">
    <property type="entry name" value="C4-DICARBOXYLATE-BINDING PROTEIN DCTB"/>
    <property type="match status" value="1"/>
</dbReference>
<dbReference type="Gene3D" id="3.40.190.170">
    <property type="entry name" value="Bacterial extracellular solute-binding protein, family 7"/>
    <property type="match status" value="1"/>
</dbReference>
<dbReference type="InterPro" id="IPR018389">
    <property type="entry name" value="DctP_fam"/>
</dbReference>
<evidence type="ECO:0000313" key="6">
    <source>
        <dbReference type="Proteomes" id="UP001230253"/>
    </source>
</evidence>
<evidence type="ECO:0000256" key="2">
    <source>
        <dbReference type="ARBA" id="ARBA00022448"/>
    </source>
</evidence>
<keyword evidence="2" id="KW-0813">Transport</keyword>
<dbReference type="InterPro" id="IPR004682">
    <property type="entry name" value="TRAP_DctP"/>
</dbReference>
<proteinExistence type="inferred from homology"/>
<comment type="caution">
    <text evidence="5">The sequence shown here is derived from an EMBL/GenBank/DDBJ whole genome shotgun (WGS) entry which is preliminary data.</text>
</comment>
<evidence type="ECO:0000256" key="4">
    <source>
        <dbReference type="SAM" id="SignalP"/>
    </source>
</evidence>
<keyword evidence="3 4" id="KW-0732">Signal</keyword>
<feature type="chain" id="PRO_5046234829" evidence="4">
    <location>
        <begin position="22"/>
        <end position="333"/>
    </location>
</feature>
<reference evidence="5 6" key="1">
    <citation type="submission" date="2023-07" db="EMBL/GenBank/DDBJ databases">
        <title>Genomic Encyclopedia of Type Strains, Phase IV (KMG-IV): sequencing the most valuable type-strain genomes for metagenomic binning, comparative biology and taxonomic classification.</title>
        <authorList>
            <person name="Goeker M."/>
        </authorList>
    </citation>
    <scope>NUCLEOTIDE SEQUENCE [LARGE SCALE GENOMIC DNA]</scope>
    <source>
        <strain evidence="5 6">DSM 11549</strain>
    </source>
</reference>
<evidence type="ECO:0000256" key="1">
    <source>
        <dbReference type="ARBA" id="ARBA00009023"/>
    </source>
</evidence>
<dbReference type="NCBIfam" id="TIGR00787">
    <property type="entry name" value="dctP"/>
    <property type="match status" value="1"/>
</dbReference>